<sequence length="250" mass="27922">MKREATDFVQRCKSCQLHANVPRQPPVALSTLQGAWPFAQWGVDLLGPLHQALGQRKFLIMAIDYFTKWVEAEPLAKITEENAKQFMWKNIVWRFGIPSIIVTDNGTQFTGRSFTKLCEDLKIELQHTAVAHPQTNGQIGVTNRTILKGLKTRLQNAGGSGSMRSPMCYGHTGKPRELPQGKRRTTSATAPKLSSRSTSAFQAPGFPTSTSRRMVKRSETTWIWSLKSERRQPSALQPTNNGLLSTTTAR</sequence>
<dbReference type="Proteomes" id="UP001418222">
    <property type="component" value="Unassembled WGS sequence"/>
</dbReference>
<protein>
    <recommendedName>
        <fullName evidence="2">Integrase catalytic domain-containing protein</fullName>
    </recommendedName>
</protein>
<accession>A0AAP0GCT4</accession>
<dbReference type="Gene3D" id="3.30.420.10">
    <property type="entry name" value="Ribonuclease H-like superfamily/Ribonuclease H"/>
    <property type="match status" value="1"/>
</dbReference>
<dbReference type="EMBL" id="JBBWWQ010000003">
    <property type="protein sequence ID" value="KAK8951805.1"/>
    <property type="molecule type" value="Genomic_DNA"/>
</dbReference>
<dbReference type="SUPFAM" id="SSF53098">
    <property type="entry name" value="Ribonuclease H-like"/>
    <property type="match status" value="1"/>
</dbReference>
<feature type="compositionally biased region" description="Polar residues" evidence="1">
    <location>
        <begin position="234"/>
        <end position="250"/>
    </location>
</feature>
<evidence type="ECO:0000313" key="4">
    <source>
        <dbReference type="Proteomes" id="UP001418222"/>
    </source>
</evidence>
<evidence type="ECO:0000259" key="2">
    <source>
        <dbReference type="PROSITE" id="PS50994"/>
    </source>
</evidence>
<organism evidence="3 4">
    <name type="scientific">Platanthera zijinensis</name>
    <dbReference type="NCBI Taxonomy" id="2320716"/>
    <lineage>
        <taxon>Eukaryota</taxon>
        <taxon>Viridiplantae</taxon>
        <taxon>Streptophyta</taxon>
        <taxon>Embryophyta</taxon>
        <taxon>Tracheophyta</taxon>
        <taxon>Spermatophyta</taxon>
        <taxon>Magnoliopsida</taxon>
        <taxon>Liliopsida</taxon>
        <taxon>Asparagales</taxon>
        <taxon>Orchidaceae</taxon>
        <taxon>Orchidoideae</taxon>
        <taxon>Orchideae</taxon>
        <taxon>Orchidinae</taxon>
        <taxon>Platanthera</taxon>
    </lineage>
</organism>
<reference evidence="3 4" key="1">
    <citation type="journal article" date="2022" name="Nat. Plants">
        <title>Genomes of leafy and leafless Platanthera orchids illuminate the evolution of mycoheterotrophy.</title>
        <authorList>
            <person name="Li M.H."/>
            <person name="Liu K.W."/>
            <person name="Li Z."/>
            <person name="Lu H.C."/>
            <person name="Ye Q.L."/>
            <person name="Zhang D."/>
            <person name="Wang J.Y."/>
            <person name="Li Y.F."/>
            <person name="Zhong Z.M."/>
            <person name="Liu X."/>
            <person name="Yu X."/>
            <person name="Liu D.K."/>
            <person name="Tu X.D."/>
            <person name="Liu B."/>
            <person name="Hao Y."/>
            <person name="Liao X.Y."/>
            <person name="Jiang Y.T."/>
            <person name="Sun W.H."/>
            <person name="Chen J."/>
            <person name="Chen Y.Q."/>
            <person name="Ai Y."/>
            <person name="Zhai J.W."/>
            <person name="Wu S.S."/>
            <person name="Zhou Z."/>
            <person name="Hsiao Y.Y."/>
            <person name="Wu W.L."/>
            <person name="Chen Y.Y."/>
            <person name="Lin Y.F."/>
            <person name="Hsu J.L."/>
            <person name="Li C.Y."/>
            <person name="Wang Z.W."/>
            <person name="Zhao X."/>
            <person name="Zhong W.Y."/>
            <person name="Ma X.K."/>
            <person name="Ma L."/>
            <person name="Huang J."/>
            <person name="Chen G.Z."/>
            <person name="Huang M.Z."/>
            <person name="Huang L."/>
            <person name="Peng D.H."/>
            <person name="Luo Y.B."/>
            <person name="Zou S.Q."/>
            <person name="Chen S.P."/>
            <person name="Lan S."/>
            <person name="Tsai W.C."/>
            <person name="Van de Peer Y."/>
            <person name="Liu Z.J."/>
        </authorList>
    </citation>
    <scope>NUCLEOTIDE SEQUENCE [LARGE SCALE GENOMIC DNA]</scope>
    <source>
        <strain evidence="3">Lor287</strain>
    </source>
</reference>
<dbReference type="GO" id="GO:0015074">
    <property type="term" value="P:DNA integration"/>
    <property type="evidence" value="ECO:0007669"/>
    <property type="project" value="InterPro"/>
</dbReference>
<feature type="region of interest" description="Disordered" evidence="1">
    <location>
        <begin position="155"/>
        <end position="214"/>
    </location>
</feature>
<gene>
    <name evidence="3" type="ORF">KSP39_PZI004309</name>
</gene>
<dbReference type="PANTHER" id="PTHR37984:SF5">
    <property type="entry name" value="PROTEIN NYNRIN-LIKE"/>
    <property type="match status" value="1"/>
</dbReference>
<dbReference type="PANTHER" id="PTHR37984">
    <property type="entry name" value="PROTEIN CBG26694"/>
    <property type="match status" value="1"/>
</dbReference>
<dbReference type="PROSITE" id="PS50994">
    <property type="entry name" value="INTEGRASE"/>
    <property type="match status" value="1"/>
</dbReference>
<evidence type="ECO:0000313" key="3">
    <source>
        <dbReference type="EMBL" id="KAK8951805.1"/>
    </source>
</evidence>
<keyword evidence="4" id="KW-1185">Reference proteome</keyword>
<comment type="caution">
    <text evidence="3">The sequence shown here is derived from an EMBL/GenBank/DDBJ whole genome shotgun (WGS) entry which is preliminary data.</text>
</comment>
<name>A0AAP0GCT4_9ASPA</name>
<feature type="domain" description="Integrase catalytic" evidence="2">
    <location>
        <begin position="33"/>
        <end position="146"/>
    </location>
</feature>
<dbReference type="AlphaFoldDB" id="A0AAP0GCT4"/>
<dbReference type="GO" id="GO:0003676">
    <property type="term" value="F:nucleic acid binding"/>
    <property type="evidence" value="ECO:0007669"/>
    <property type="project" value="InterPro"/>
</dbReference>
<feature type="region of interest" description="Disordered" evidence="1">
    <location>
        <begin position="226"/>
        <end position="250"/>
    </location>
</feature>
<evidence type="ECO:0000256" key="1">
    <source>
        <dbReference type="SAM" id="MobiDB-lite"/>
    </source>
</evidence>
<dbReference type="InterPro" id="IPR050951">
    <property type="entry name" value="Retrovirus_Pol_polyprotein"/>
</dbReference>
<feature type="compositionally biased region" description="Polar residues" evidence="1">
    <location>
        <begin position="186"/>
        <end position="212"/>
    </location>
</feature>
<proteinExistence type="predicted"/>
<dbReference type="InterPro" id="IPR012337">
    <property type="entry name" value="RNaseH-like_sf"/>
</dbReference>
<dbReference type="Pfam" id="PF00665">
    <property type="entry name" value="rve"/>
    <property type="match status" value="1"/>
</dbReference>
<dbReference type="InterPro" id="IPR001584">
    <property type="entry name" value="Integrase_cat-core"/>
</dbReference>
<dbReference type="InterPro" id="IPR036397">
    <property type="entry name" value="RNaseH_sf"/>
</dbReference>